<name>A0ACD3AAQ4_9AGAR</name>
<gene>
    <name evidence="1" type="ORF">BDN72DRAFT_732555</name>
</gene>
<reference evidence="1 2" key="1">
    <citation type="journal article" date="2019" name="Nat. Ecol. Evol.">
        <title>Megaphylogeny resolves global patterns of mushroom evolution.</title>
        <authorList>
            <person name="Varga T."/>
            <person name="Krizsan K."/>
            <person name="Foldi C."/>
            <person name="Dima B."/>
            <person name="Sanchez-Garcia M."/>
            <person name="Sanchez-Ramirez S."/>
            <person name="Szollosi G.J."/>
            <person name="Szarkandi J.G."/>
            <person name="Papp V."/>
            <person name="Albert L."/>
            <person name="Andreopoulos W."/>
            <person name="Angelini C."/>
            <person name="Antonin V."/>
            <person name="Barry K.W."/>
            <person name="Bougher N.L."/>
            <person name="Buchanan P."/>
            <person name="Buyck B."/>
            <person name="Bense V."/>
            <person name="Catcheside P."/>
            <person name="Chovatia M."/>
            <person name="Cooper J."/>
            <person name="Damon W."/>
            <person name="Desjardin D."/>
            <person name="Finy P."/>
            <person name="Geml J."/>
            <person name="Haridas S."/>
            <person name="Hughes K."/>
            <person name="Justo A."/>
            <person name="Karasinski D."/>
            <person name="Kautmanova I."/>
            <person name="Kiss B."/>
            <person name="Kocsube S."/>
            <person name="Kotiranta H."/>
            <person name="LaButti K.M."/>
            <person name="Lechner B.E."/>
            <person name="Liimatainen K."/>
            <person name="Lipzen A."/>
            <person name="Lukacs Z."/>
            <person name="Mihaltcheva S."/>
            <person name="Morgado L.N."/>
            <person name="Niskanen T."/>
            <person name="Noordeloos M.E."/>
            <person name="Ohm R.A."/>
            <person name="Ortiz-Santana B."/>
            <person name="Ovrebo C."/>
            <person name="Racz N."/>
            <person name="Riley R."/>
            <person name="Savchenko A."/>
            <person name="Shiryaev A."/>
            <person name="Soop K."/>
            <person name="Spirin V."/>
            <person name="Szebenyi C."/>
            <person name="Tomsovsky M."/>
            <person name="Tulloss R.E."/>
            <person name="Uehling J."/>
            <person name="Grigoriev I.V."/>
            <person name="Vagvolgyi C."/>
            <person name="Papp T."/>
            <person name="Martin F.M."/>
            <person name="Miettinen O."/>
            <person name="Hibbett D.S."/>
            <person name="Nagy L.G."/>
        </authorList>
    </citation>
    <scope>NUCLEOTIDE SEQUENCE [LARGE SCALE GENOMIC DNA]</scope>
    <source>
        <strain evidence="1 2">NL-1719</strain>
    </source>
</reference>
<dbReference type="EMBL" id="ML208566">
    <property type="protein sequence ID" value="TFK62682.1"/>
    <property type="molecule type" value="Genomic_DNA"/>
</dbReference>
<feature type="non-terminal residue" evidence="1">
    <location>
        <position position="208"/>
    </location>
</feature>
<evidence type="ECO:0000313" key="1">
    <source>
        <dbReference type="EMBL" id="TFK62682.1"/>
    </source>
</evidence>
<feature type="non-terminal residue" evidence="1">
    <location>
        <position position="1"/>
    </location>
</feature>
<organism evidence="1 2">
    <name type="scientific">Pluteus cervinus</name>
    <dbReference type="NCBI Taxonomy" id="181527"/>
    <lineage>
        <taxon>Eukaryota</taxon>
        <taxon>Fungi</taxon>
        <taxon>Dikarya</taxon>
        <taxon>Basidiomycota</taxon>
        <taxon>Agaricomycotina</taxon>
        <taxon>Agaricomycetes</taxon>
        <taxon>Agaricomycetidae</taxon>
        <taxon>Agaricales</taxon>
        <taxon>Pluteineae</taxon>
        <taxon>Pluteaceae</taxon>
        <taxon>Pluteus</taxon>
    </lineage>
</organism>
<accession>A0ACD3AAQ4</accession>
<keyword evidence="2" id="KW-1185">Reference proteome</keyword>
<protein>
    <submittedName>
        <fullName evidence="1">Uncharacterized protein</fullName>
    </submittedName>
</protein>
<sequence length="208" mass="24124">LWILNTLTPQEIKEKILDGDSIFCKQLINYLESVHVGEFITGSQVEVTEKVKVDMLDEDKYKNPIENLPTPPASCDCSSNDNIHQINCAYSEWLNRYKFEIDDIILKSNIHRCMDNPYGKCRARFPRPIFKETQIDLETGTIFMKKLEQWINTYTPVFSYLFRCNTDVTSLKSGTAIKGVVQYVTNYITKSALKTHVMFEVIRSVFDK</sequence>
<dbReference type="Proteomes" id="UP000308600">
    <property type="component" value="Unassembled WGS sequence"/>
</dbReference>
<evidence type="ECO:0000313" key="2">
    <source>
        <dbReference type="Proteomes" id="UP000308600"/>
    </source>
</evidence>
<proteinExistence type="predicted"/>